<dbReference type="PANTHER" id="PTHR47338:SF5">
    <property type="entry name" value="ZN(II)2CYS6 TRANSCRIPTION FACTOR (EUROFUNG)"/>
    <property type="match status" value="1"/>
</dbReference>
<dbReference type="OrthoDB" id="3944701at2759"/>
<dbReference type="PROSITE" id="PS00463">
    <property type="entry name" value="ZN2_CY6_FUNGAL_1"/>
    <property type="match status" value="1"/>
</dbReference>
<dbReference type="InterPro" id="IPR001138">
    <property type="entry name" value="Zn2Cys6_DnaBD"/>
</dbReference>
<evidence type="ECO:0000256" key="1">
    <source>
        <dbReference type="ARBA" id="ARBA00004123"/>
    </source>
</evidence>
<evidence type="ECO:0000313" key="7">
    <source>
        <dbReference type="EMBL" id="KAF9731664.1"/>
    </source>
</evidence>
<keyword evidence="4" id="KW-0804">Transcription</keyword>
<dbReference type="EMBL" id="WJXW01000012">
    <property type="protein sequence ID" value="KAF9731664.1"/>
    <property type="molecule type" value="Genomic_DNA"/>
</dbReference>
<gene>
    <name evidence="7" type="ORF">PMIN01_10681</name>
</gene>
<name>A0A9P6KMM8_9PLEO</name>
<dbReference type="Gene3D" id="4.10.240.10">
    <property type="entry name" value="Zn(2)-C6 fungal-type DNA-binding domain"/>
    <property type="match status" value="1"/>
</dbReference>
<dbReference type="GO" id="GO:0005634">
    <property type="term" value="C:nucleus"/>
    <property type="evidence" value="ECO:0007669"/>
    <property type="project" value="UniProtKB-SubCell"/>
</dbReference>
<keyword evidence="3" id="KW-0805">Transcription regulation</keyword>
<dbReference type="AlphaFoldDB" id="A0A9P6KMM8"/>
<dbReference type="SUPFAM" id="SSF57701">
    <property type="entry name" value="Zn2/Cys6 DNA-binding domain"/>
    <property type="match status" value="1"/>
</dbReference>
<evidence type="ECO:0000313" key="8">
    <source>
        <dbReference type="Proteomes" id="UP000756921"/>
    </source>
</evidence>
<dbReference type="Proteomes" id="UP000756921">
    <property type="component" value="Unassembled WGS sequence"/>
</dbReference>
<reference evidence="7" key="1">
    <citation type="journal article" date="2020" name="Mol. Plant Microbe Interact.">
        <title>Genome Sequence of the Biocontrol Agent Coniothyrium minitans strain Conio (IMI 134523).</title>
        <authorList>
            <person name="Patel D."/>
            <person name="Shittu T.A."/>
            <person name="Baroncelli R."/>
            <person name="Muthumeenakshi S."/>
            <person name="Osborne T.H."/>
            <person name="Janganan T.K."/>
            <person name="Sreenivasaprasad S."/>
        </authorList>
    </citation>
    <scope>NUCLEOTIDE SEQUENCE</scope>
    <source>
        <strain evidence="7">Conio</strain>
    </source>
</reference>
<feature type="domain" description="Zn(2)-C6 fungal-type" evidence="6">
    <location>
        <begin position="30"/>
        <end position="61"/>
    </location>
</feature>
<evidence type="ECO:0000256" key="4">
    <source>
        <dbReference type="ARBA" id="ARBA00023163"/>
    </source>
</evidence>
<protein>
    <recommendedName>
        <fullName evidence="6">Zn(2)-C6 fungal-type domain-containing protein</fullName>
    </recommendedName>
</protein>
<accession>A0A9P6KMM8</accession>
<evidence type="ECO:0000259" key="6">
    <source>
        <dbReference type="PROSITE" id="PS50048"/>
    </source>
</evidence>
<comment type="subcellular location">
    <subcellularLocation>
        <location evidence="1">Nucleus</location>
    </subcellularLocation>
</comment>
<dbReference type="PROSITE" id="PS50048">
    <property type="entry name" value="ZN2_CY6_FUNGAL_2"/>
    <property type="match status" value="1"/>
</dbReference>
<dbReference type="SMART" id="SM00066">
    <property type="entry name" value="GAL4"/>
    <property type="match status" value="1"/>
</dbReference>
<dbReference type="PANTHER" id="PTHR47338">
    <property type="entry name" value="ZN(II)2CYS6 TRANSCRIPTION FACTOR (EUROFUNG)-RELATED"/>
    <property type="match status" value="1"/>
</dbReference>
<dbReference type="Pfam" id="PF00172">
    <property type="entry name" value="Zn_clus"/>
    <property type="match status" value="1"/>
</dbReference>
<dbReference type="GO" id="GO:0000981">
    <property type="term" value="F:DNA-binding transcription factor activity, RNA polymerase II-specific"/>
    <property type="evidence" value="ECO:0007669"/>
    <property type="project" value="InterPro"/>
</dbReference>
<dbReference type="CDD" id="cd00067">
    <property type="entry name" value="GAL4"/>
    <property type="match status" value="1"/>
</dbReference>
<dbReference type="GO" id="GO:0008270">
    <property type="term" value="F:zinc ion binding"/>
    <property type="evidence" value="ECO:0007669"/>
    <property type="project" value="InterPro"/>
</dbReference>
<proteinExistence type="predicted"/>
<dbReference type="InterPro" id="IPR036864">
    <property type="entry name" value="Zn2-C6_fun-type_DNA-bd_sf"/>
</dbReference>
<keyword evidence="2" id="KW-0479">Metal-binding</keyword>
<keyword evidence="8" id="KW-1185">Reference proteome</keyword>
<evidence type="ECO:0000256" key="5">
    <source>
        <dbReference type="ARBA" id="ARBA00023242"/>
    </source>
</evidence>
<sequence length="405" mass="43419">MFTTLRLKDSMEDVGKGPLKRGDALYQHAACVHCKRRKLRCSGDRPACVRCCSEGVNKCTYPERKPASPAKRKASAVCKEARARKDSMSPRVGKEHEARKWTAAATESVSSMALESPIHALASAGENDHGHTFPATAEEQEHAMCEFSSLFEGSPDVGMDGGEMVLLEATDCFSLESDTSDGVPALIRAHDLSTPSSTYDLDTYFSPFTPTSPLLDFSITDMEPSKPLSLALPARCPHLTSALTALHATPALPALLAPPTLEAALAANKATLTALDAVLRCGTCSAAPAAALTALVVADDLLASLGRLRAALRPLPHSAGEEDVDMEVPLLLVGDEPLSERGLRFGAYKVESRREWAGVMDGLVGVQLQRLERVLVLVRVRGKGEVRGLVVERLEERLRGVMGRG</sequence>
<evidence type="ECO:0000256" key="2">
    <source>
        <dbReference type="ARBA" id="ARBA00022723"/>
    </source>
</evidence>
<organism evidence="7 8">
    <name type="scientific">Paraphaeosphaeria minitans</name>
    <dbReference type="NCBI Taxonomy" id="565426"/>
    <lineage>
        <taxon>Eukaryota</taxon>
        <taxon>Fungi</taxon>
        <taxon>Dikarya</taxon>
        <taxon>Ascomycota</taxon>
        <taxon>Pezizomycotina</taxon>
        <taxon>Dothideomycetes</taxon>
        <taxon>Pleosporomycetidae</taxon>
        <taxon>Pleosporales</taxon>
        <taxon>Massarineae</taxon>
        <taxon>Didymosphaeriaceae</taxon>
        <taxon>Paraphaeosphaeria</taxon>
    </lineage>
</organism>
<comment type="caution">
    <text evidence="7">The sequence shown here is derived from an EMBL/GenBank/DDBJ whole genome shotgun (WGS) entry which is preliminary data.</text>
</comment>
<evidence type="ECO:0000256" key="3">
    <source>
        <dbReference type="ARBA" id="ARBA00023015"/>
    </source>
</evidence>
<keyword evidence="5" id="KW-0539">Nucleus</keyword>
<dbReference type="InterPro" id="IPR050815">
    <property type="entry name" value="TF_fung"/>
</dbReference>